<evidence type="ECO:0000313" key="4">
    <source>
        <dbReference type="Proteomes" id="UP000615593"/>
    </source>
</evidence>
<protein>
    <recommendedName>
        <fullName evidence="2">HTH cro/C1-type domain-containing protein</fullName>
    </recommendedName>
</protein>
<organism evidence="3 4">
    <name type="scientific">Mesonia mobilis</name>
    <dbReference type="NCBI Taxonomy" id="369791"/>
    <lineage>
        <taxon>Bacteria</taxon>
        <taxon>Pseudomonadati</taxon>
        <taxon>Bacteroidota</taxon>
        <taxon>Flavobacteriia</taxon>
        <taxon>Flavobacteriales</taxon>
        <taxon>Flavobacteriaceae</taxon>
        <taxon>Mesonia</taxon>
    </lineage>
</organism>
<dbReference type="Proteomes" id="UP000615593">
    <property type="component" value="Unassembled WGS sequence"/>
</dbReference>
<dbReference type="PROSITE" id="PS50943">
    <property type="entry name" value="HTH_CROC1"/>
    <property type="match status" value="1"/>
</dbReference>
<evidence type="ECO:0000313" key="3">
    <source>
        <dbReference type="EMBL" id="GGZ56386.1"/>
    </source>
</evidence>
<dbReference type="GeneID" id="95396630"/>
<dbReference type="CDD" id="cd00093">
    <property type="entry name" value="HTH_XRE"/>
    <property type="match status" value="1"/>
</dbReference>
<proteinExistence type="predicted"/>
<dbReference type="SMART" id="SM00530">
    <property type="entry name" value="HTH_XRE"/>
    <property type="match status" value="1"/>
</dbReference>
<dbReference type="EMBL" id="BMWY01000004">
    <property type="protein sequence ID" value="GGZ56386.1"/>
    <property type="molecule type" value="Genomic_DNA"/>
</dbReference>
<dbReference type="RefSeq" id="WP_051191384.1">
    <property type="nucleotide sequence ID" value="NZ_BMWY01000004.1"/>
</dbReference>
<evidence type="ECO:0000256" key="1">
    <source>
        <dbReference type="ARBA" id="ARBA00023125"/>
    </source>
</evidence>
<reference evidence="4" key="1">
    <citation type="journal article" date="2019" name="Int. J. Syst. Evol. Microbiol.">
        <title>The Global Catalogue of Microorganisms (GCM) 10K type strain sequencing project: providing services to taxonomists for standard genome sequencing and annotation.</title>
        <authorList>
            <consortium name="The Broad Institute Genomics Platform"/>
            <consortium name="The Broad Institute Genome Sequencing Center for Infectious Disease"/>
            <person name="Wu L."/>
            <person name="Ma J."/>
        </authorList>
    </citation>
    <scope>NUCLEOTIDE SEQUENCE [LARGE SCALE GENOMIC DNA]</scope>
    <source>
        <strain evidence="4">KCTC 12708</strain>
    </source>
</reference>
<name>A0ABQ3BSQ9_9FLAO</name>
<dbReference type="Gene3D" id="1.10.260.40">
    <property type="entry name" value="lambda repressor-like DNA-binding domains"/>
    <property type="match status" value="1"/>
</dbReference>
<accession>A0ABQ3BSQ9</accession>
<gene>
    <name evidence="3" type="ORF">GCM10008088_17450</name>
</gene>
<dbReference type="PANTHER" id="PTHR46558">
    <property type="entry name" value="TRACRIPTIONAL REGULATORY PROTEIN-RELATED-RELATED"/>
    <property type="match status" value="1"/>
</dbReference>
<sequence length="74" mass="8350">MELSSENDFLIAFGTNLKKVRRANGFTQEQLANDIGIEISQISRIERGVISTSISNVFKISRVLQVDIQDLFSF</sequence>
<dbReference type="PANTHER" id="PTHR46558:SF4">
    <property type="entry name" value="DNA-BIDING PHAGE PROTEIN"/>
    <property type="match status" value="1"/>
</dbReference>
<comment type="caution">
    <text evidence="3">The sequence shown here is derived from an EMBL/GenBank/DDBJ whole genome shotgun (WGS) entry which is preliminary data.</text>
</comment>
<dbReference type="Pfam" id="PF01381">
    <property type="entry name" value="HTH_3"/>
    <property type="match status" value="1"/>
</dbReference>
<keyword evidence="4" id="KW-1185">Reference proteome</keyword>
<keyword evidence="1" id="KW-0238">DNA-binding</keyword>
<dbReference type="SUPFAM" id="SSF47413">
    <property type="entry name" value="lambda repressor-like DNA-binding domains"/>
    <property type="match status" value="1"/>
</dbReference>
<evidence type="ECO:0000259" key="2">
    <source>
        <dbReference type="PROSITE" id="PS50943"/>
    </source>
</evidence>
<feature type="domain" description="HTH cro/C1-type" evidence="2">
    <location>
        <begin position="17"/>
        <end position="71"/>
    </location>
</feature>
<dbReference type="InterPro" id="IPR001387">
    <property type="entry name" value="Cro/C1-type_HTH"/>
</dbReference>
<dbReference type="InterPro" id="IPR010982">
    <property type="entry name" value="Lambda_DNA-bd_dom_sf"/>
</dbReference>